<dbReference type="EMBL" id="JACHGN010000032">
    <property type="protein sequence ID" value="MBB5139721.1"/>
    <property type="molecule type" value="Genomic_DNA"/>
</dbReference>
<gene>
    <name evidence="2" type="ORF">HNP84_009485</name>
</gene>
<dbReference type="Proteomes" id="UP000578449">
    <property type="component" value="Unassembled WGS sequence"/>
</dbReference>
<reference evidence="2 3" key="1">
    <citation type="submission" date="2020-08" db="EMBL/GenBank/DDBJ databases">
        <title>Genomic Encyclopedia of Type Strains, Phase IV (KMG-IV): sequencing the most valuable type-strain genomes for metagenomic binning, comparative biology and taxonomic classification.</title>
        <authorList>
            <person name="Goeker M."/>
        </authorList>
    </citation>
    <scope>NUCLEOTIDE SEQUENCE [LARGE SCALE GENOMIC DNA]</scope>
    <source>
        <strain evidence="2 3">DSM 45615</strain>
    </source>
</reference>
<feature type="region of interest" description="Disordered" evidence="1">
    <location>
        <begin position="322"/>
        <end position="353"/>
    </location>
</feature>
<accession>A0A840PPL8</accession>
<feature type="region of interest" description="Disordered" evidence="1">
    <location>
        <begin position="30"/>
        <end position="119"/>
    </location>
</feature>
<name>A0A840PPL8_9ACTN</name>
<dbReference type="AlphaFoldDB" id="A0A840PPL8"/>
<evidence type="ECO:0000313" key="3">
    <source>
        <dbReference type="Proteomes" id="UP000578449"/>
    </source>
</evidence>
<protein>
    <submittedName>
        <fullName evidence="2">Uncharacterized protein</fullName>
    </submittedName>
</protein>
<sequence>MSAGPGTGAWRRRATFRPRDLPLCALSAMPLSAPALPPPSNLHSSQSHVPPREVPSRPPIHRPPLALRWSAGPGELRTPERRSPRGTGAPQGPAPRLRRTRARCRLGQPPRGGGGGRRWRAAARTAKAPAGVRVAGRAPGAPLLAGRAPGAPLLAASSRLHPSPMPSPLSPIPPPPPHRCRPSGLRLPPVLLQPAFIRPVRVARAFAAGVHPVSACRPCPSPTGHPPRPALSAVLIRPSRRVLPSPIPVKGHLARACPRPRGECRACGGPGAGRPRPGTCAGSGGGGARSCLPAHSLCALLMPAAWVCVFGRRGREGHVRAEAGGRAGLGPGKGRCRGGGDAHRALTPRVRRP</sequence>
<proteinExistence type="predicted"/>
<evidence type="ECO:0000313" key="2">
    <source>
        <dbReference type="EMBL" id="MBB5139721.1"/>
    </source>
</evidence>
<feature type="compositionally biased region" description="Gly residues" evidence="1">
    <location>
        <begin position="325"/>
        <end position="337"/>
    </location>
</feature>
<evidence type="ECO:0000256" key="1">
    <source>
        <dbReference type="SAM" id="MobiDB-lite"/>
    </source>
</evidence>
<organism evidence="2 3">
    <name type="scientific">Thermocatellispora tengchongensis</name>
    <dbReference type="NCBI Taxonomy" id="1073253"/>
    <lineage>
        <taxon>Bacteria</taxon>
        <taxon>Bacillati</taxon>
        <taxon>Actinomycetota</taxon>
        <taxon>Actinomycetes</taxon>
        <taxon>Streptosporangiales</taxon>
        <taxon>Streptosporangiaceae</taxon>
        <taxon>Thermocatellispora</taxon>
    </lineage>
</organism>
<keyword evidence="3" id="KW-1185">Reference proteome</keyword>
<comment type="caution">
    <text evidence="2">The sequence shown here is derived from an EMBL/GenBank/DDBJ whole genome shotgun (WGS) entry which is preliminary data.</text>
</comment>